<dbReference type="AlphaFoldDB" id="A0A835KME3"/>
<dbReference type="GO" id="GO:0006144">
    <property type="term" value="P:purine nucleobase metabolic process"/>
    <property type="evidence" value="ECO:0007669"/>
    <property type="project" value="UniProtKB-KW"/>
</dbReference>
<keyword evidence="7" id="KW-0732">Signal</keyword>
<keyword evidence="4" id="KW-0479">Metal-binding</keyword>
<evidence type="ECO:0000256" key="4">
    <source>
        <dbReference type="ARBA" id="ARBA00022723"/>
    </source>
</evidence>
<dbReference type="SUPFAM" id="SSF55031">
    <property type="entry name" value="Bacterial exopeptidase dimerisation domain"/>
    <property type="match status" value="1"/>
</dbReference>
<evidence type="ECO:0000313" key="8">
    <source>
        <dbReference type="EMBL" id="KAF8733362.1"/>
    </source>
</evidence>
<keyword evidence="5" id="KW-0378">Hydrolase</keyword>
<dbReference type="OrthoDB" id="4676at2759"/>
<keyword evidence="3" id="KW-0659">Purine metabolism</keyword>
<protein>
    <recommendedName>
        <fullName evidence="10">Ureidoglycolate hydrolase</fullName>
    </recommendedName>
</protein>
<evidence type="ECO:0000256" key="1">
    <source>
        <dbReference type="ARBA" id="ARBA00001936"/>
    </source>
</evidence>
<gene>
    <name evidence="8" type="ORF">HU200_014968</name>
</gene>
<dbReference type="GO" id="GO:0046872">
    <property type="term" value="F:metal ion binding"/>
    <property type="evidence" value="ECO:0007669"/>
    <property type="project" value="UniProtKB-KW"/>
</dbReference>
<evidence type="ECO:0000256" key="7">
    <source>
        <dbReference type="SAM" id="SignalP"/>
    </source>
</evidence>
<dbReference type="Proteomes" id="UP000636709">
    <property type="component" value="Unassembled WGS sequence"/>
</dbReference>
<name>A0A835KME3_9POAL</name>
<dbReference type="GO" id="GO:0016813">
    <property type="term" value="F:hydrolase activity, acting on carbon-nitrogen (but not peptide) bonds, in linear amidines"/>
    <property type="evidence" value="ECO:0007669"/>
    <property type="project" value="InterPro"/>
</dbReference>
<feature type="chain" id="PRO_5032451800" description="Ureidoglycolate hydrolase" evidence="7">
    <location>
        <begin position="21"/>
        <end position="559"/>
    </location>
</feature>
<comment type="subunit">
    <text evidence="2">Homodimer.</text>
</comment>
<dbReference type="Gene3D" id="3.40.630.10">
    <property type="entry name" value="Zn peptidases"/>
    <property type="match status" value="3"/>
</dbReference>
<dbReference type="InterPro" id="IPR002933">
    <property type="entry name" value="Peptidase_M20"/>
</dbReference>
<evidence type="ECO:0008006" key="10">
    <source>
        <dbReference type="Google" id="ProtNLM"/>
    </source>
</evidence>
<evidence type="ECO:0000256" key="3">
    <source>
        <dbReference type="ARBA" id="ARBA00022631"/>
    </source>
</evidence>
<keyword evidence="9" id="KW-1185">Reference proteome</keyword>
<comment type="cofactor">
    <cofactor evidence="1">
        <name>Mn(2+)</name>
        <dbReference type="ChEBI" id="CHEBI:29035"/>
    </cofactor>
</comment>
<feature type="signal peptide" evidence="7">
    <location>
        <begin position="1"/>
        <end position="20"/>
    </location>
</feature>
<dbReference type="InterPro" id="IPR036264">
    <property type="entry name" value="Bact_exopeptidase_dim_dom"/>
</dbReference>
<dbReference type="CDD" id="cd03884">
    <property type="entry name" value="M20_bAS"/>
    <property type="match status" value="1"/>
</dbReference>
<dbReference type="InterPro" id="IPR010158">
    <property type="entry name" value="Amidase_Cbmase"/>
</dbReference>
<dbReference type="SUPFAM" id="SSF53187">
    <property type="entry name" value="Zn-dependent exopeptidases"/>
    <property type="match status" value="2"/>
</dbReference>
<comment type="caution">
    <text evidence="8">The sequence shown here is derived from an EMBL/GenBank/DDBJ whole genome shotgun (WGS) entry which is preliminary data.</text>
</comment>
<proteinExistence type="predicted"/>
<evidence type="ECO:0000256" key="6">
    <source>
        <dbReference type="ARBA" id="ARBA00023211"/>
    </source>
</evidence>
<dbReference type="EMBL" id="JACEFO010001601">
    <property type="protein sequence ID" value="KAF8733362.1"/>
    <property type="molecule type" value="Genomic_DNA"/>
</dbReference>
<organism evidence="8 9">
    <name type="scientific">Digitaria exilis</name>
    <dbReference type="NCBI Taxonomy" id="1010633"/>
    <lineage>
        <taxon>Eukaryota</taxon>
        <taxon>Viridiplantae</taxon>
        <taxon>Streptophyta</taxon>
        <taxon>Embryophyta</taxon>
        <taxon>Tracheophyta</taxon>
        <taxon>Spermatophyta</taxon>
        <taxon>Magnoliopsida</taxon>
        <taxon>Liliopsida</taxon>
        <taxon>Poales</taxon>
        <taxon>Poaceae</taxon>
        <taxon>PACMAD clade</taxon>
        <taxon>Panicoideae</taxon>
        <taxon>Panicodae</taxon>
        <taxon>Paniceae</taxon>
        <taxon>Anthephorinae</taxon>
        <taxon>Digitaria</taxon>
    </lineage>
</organism>
<reference evidence="8" key="1">
    <citation type="submission" date="2020-07" db="EMBL/GenBank/DDBJ databases">
        <title>Genome sequence and genetic diversity analysis of an under-domesticated orphan crop, white fonio (Digitaria exilis).</title>
        <authorList>
            <person name="Bennetzen J.L."/>
            <person name="Chen S."/>
            <person name="Ma X."/>
            <person name="Wang X."/>
            <person name="Yssel A.E.J."/>
            <person name="Chaluvadi S.R."/>
            <person name="Johnson M."/>
            <person name="Gangashetty P."/>
            <person name="Hamidou F."/>
            <person name="Sanogo M.D."/>
            <person name="Zwaenepoel A."/>
            <person name="Wallace J."/>
            <person name="Van De Peer Y."/>
            <person name="Van Deynze A."/>
        </authorList>
    </citation>
    <scope>NUCLEOTIDE SEQUENCE</scope>
    <source>
        <tissue evidence="8">Leaves</tissue>
    </source>
</reference>
<evidence type="ECO:0000256" key="5">
    <source>
        <dbReference type="ARBA" id="ARBA00022801"/>
    </source>
</evidence>
<accession>A0A835KME3</accession>
<dbReference type="PANTHER" id="PTHR32494">
    <property type="entry name" value="ALLANTOATE DEIMINASE-RELATED"/>
    <property type="match status" value="1"/>
</dbReference>
<dbReference type="NCBIfam" id="TIGR01879">
    <property type="entry name" value="hydantase"/>
    <property type="match status" value="1"/>
</dbReference>
<dbReference type="Pfam" id="PF01546">
    <property type="entry name" value="Peptidase_M20"/>
    <property type="match status" value="1"/>
</dbReference>
<dbReference type="PANTHER" id="PTHR32494:SF19">
    <property type="entry name" value="ALLANTOATE DEIMINASE-RELATED"/>
    <property type="match status" value="1"/>
</dbReference>
<evidence type="ECO:0000313" key="9">
    <source>
        <dbReference type="Proteomes" id="UP000636709"/>
    </source>
</evidence>
<sequence length="559" mass="60993">MTRATSHLLFILLLVVGVAAAGAHDDAAVRRTLEEFAGFPASDDGEGPSAAFRVDAEGLQRQIDELASFSDSPAPSVTRVLYSDKDVQARRYIKGKMNQLGLAVREDAVGNIFGRWEGSEAELGAVGTGSHVDAIPFSGKYDGVVGVLGALEAISLLKRYRADTALKDISCHDSWLFKHRITFVFILKRTLPVWTACVGTDLVSSQKDLWRSLCSHQRNLQDLELAAWEGGSSTIIVFSCVNHYVTLISWFLSFHSFKLCSRLMAGIEELTQSLRNIVDNQNVSFLDAAESAGYKMDPEDLRSVFLNKDSYSAFVELHIEQGPILEKEGIPIGIVTAIAAPASITVEFEGNGGHAGAVLMPERNDAGLAAAELALAVEKHVLESGSIDTVGTVGMSTSNVSFLNACDIMISYSILQLHPGAINSIPSKSHLEIDVRDIDEKRRNDVIEKVRRSATEISKNRGVVLSEFKIINQDPPALSGKSVVDAMEFAAKQLNLEYKKMISRAYHDSLFMARVSPMGMIFIPCYKGYSHKPEEYASPEDMSNGVQVLALTMAKLSLE</sequence>
<evidence type="ECO:0000256" key="2">
    <source>
        <dbReference type="ARBA" id="ARBA00011738"/>
    </source>
</evidence>
<keyword evidence="6" id="KW-0464">Manganese</keyword>